<accession>A0A1I7BNT5</accession>
<feature type="domain" description="GGDEF" evidence="2">
    <location>
        <begin position="194"/>
        <end position="323"/>
    </location>
</feature>
<sequence length="323" mass="36306">MERPGKPVDDERRVEALRFLDILDTPAEERFDRLTRLARRLFDVPIALVSLVDQDRQWFKSSAGLDVRETDRDLAFCAHAIHGDGVFIVPDARADERFADNPLVAGPPHIGFYAGCPITDMNQQKMGTLCIIDCRPRELSKDDIDALKDLAAIAERELAMVKLATLDELTSLANRRGFMTLAHNSLELCSRHGMPATLVFIDLYRFKEINDEHGHMEGDRALVSFANTLVNTCRSADIVARLGGDEFVAFLPNASQRAAEGYIARLHEALEEHNRDADRGYEIQFSSGIIEFHPEQHQTIDDLLLAGDALMYESKEQDEADRA</sequence>
<dbReference type="SMART" id="SM00267">
    <property type="entry name" value="GGDEF"/>
    <property type="match status" value="1"/>
</dbReference>
<dbReference type="InterPro" id="IPR043128">
    <property type="entry name" value="Rev_trsase/Diguanyl_cyclase"/>
</dbReference>
<dbReference type="PANTHER" id="PTHR43102:SF2">
    <property type="entry name" value="GAF DOMAIN-CONTAINING PROTEIN"/>
    <property type="match status" value="1"/>
</dbReference>
<dbReference type="EMBL" id="FPAQ01000028">
    <property type="protein sequence ID" value="SFT88761.1"/>
    <property type="molecule type" value="Genomic_DNA"/>
</dbReference>
<evidence type="ECO:0000256" key="1">
    <source>
        <dbReference type="SAM" id="Coils"/>
    </source>
</evidence>
<dbReference type="SUPFAM" id="SSF55781">
    <property type="entry name" value="GAF domain-like"/>
    <property type="match status" value="1"/>
</dbReference>
<name>A0A1I7BNT5_9GAMM</name>
<keyword evidence="1" id="KW-0175">Coiled coil</keyword>
<dbReference type="Gene3D" id="3.30.450.40">
    <property type="match status" value="1"/>
</dbReference>
<dbReference type="InterPro" id="IPR029787">
    <property type="entry name" value="Nucleotide_cyclase"/>
</dbReference>
<dbReference type="InterPro" id="IPR029016">
    <property type="entry name" value="GAF-like_dom_sf"/>
</dbReference>
<dbReference type="CDD" id="cd01949">
    <property type="entry name" value="GGDEF"/>
    <property type="match status" value="1"/>
</dbReference>
<dbReference type="Pfam" id="PF00990">
    <property type="entry name" value="GGDEF"/>
    <property type="match status" value="1"/>
</dbReference>
<protein>
    <submittedName>
        <fullName evidence="3">Diguanylate cyclase with GAF sensor</fullName>
    </submittedName>
</protein>
<evidence type="ECO:0000259" key="2">
    <source>
        <dbReference type="PROSITE" id="PS50887"/>
    </source>
</evidence>
<feature type="coiled-coil region" evidence="1">
    <location>
        <begin position="137"/>
        <end position="164"/>
    </location>
</feature>
<evidence type="ECO:0000313" key="3">
    <source>
        <dbReference type="EMBL" id="SFT88761.1"/>
    </source>
</evidence>
<dbReference type="Pfam" id="PF01590">
    <property type="entry name" value="GAF"/>
    <property type="match status" value="1"/>
</dbReference>
<dbReference type="InterPro" id="IPR003018">
    <property type="entry name" value="GAF"/>
</dbReference>
<gene>
    <name evidence="3" type="ORF">SAMN04487956_12831</name>
</gene>
<dbReference type="Gene3D" id="3.30.70.270">
    <property type="match status" value="1"/>
</dbReference>
<dbReference type="SMART" id="SM00065">
    <property type="entry name" value="GAF"/>
    <property type="match status" value="1"/>
</dbReference>
<evidence type="ECO:0000313" key="4">
    <source>
        <dbReference type="Proteomes" id="UP000199594"/>
    </source>
</evidence>
<dbReference type="NCBIfam" id="TIGR00254">
    <property type="entry name" value="GGDEF"/>
    <property type="match status" value="1"/>
</dbReference>
<proteinExistence type="predicted"/>
<dbReference type="OrthoDB" id="9812358at2"/>
<dbReference type="InterPro" id="IPR000160">
    <property type="entry name" value="GGDEF_dom"/>
</dbReference>
<dbReference type="SUPFAM" id="SSF55073">
    <property type="entry name" value="Nucleotide cyclase"/>
    <property type="match status" value="1"/>
</dbReference>
<dbReference type="PANTHER" id="PTHR43102">
    <property type="entry name" value="SLR1143 PROTEIN"/>
    <property type="match status" value="1"/>
</dbReference>
<dbReference type="PROSITE" id="PS50887">
    <property type="entry name" value="GGDEF"/>
    <property type="match status" value="1"/>
</dbReference>
<dbReference type="AlphaFoldDB" id="A0A1I7BNT5"/>
<dbReference type="Proteomes" id="UP000199594">
    <property type="component" value="Unassembled WGS sequence"/>
</dbReference>
<reference evidence="3 4" key="1">
    <citation type="submission" date="2016-10" db="EMBL/GenBank/DDBJ databases">
        <authorList>
            <person name="de Groot N.N."/>
        </authorList>
    </citation>
    <scope>NUCLEOTIDE SEQUENCE [LARGE SCALE GENOMIC DNA]</scope>
    <source>
        <strain evidence="3 4">CGMCC 1.6493</strain>
    </source>
</reference>
<organism evidence="3 4">
    <name type="scientific">Halomonas saccharevitans</name>
    <dbReference type="NCBI Taxonomy" id="416872"/>
    <lineage>
        <taxon>Bacteria</taxon>
        <taxon>Pseudomonadati</taxon>
        <taxon>Pseudomonadota</taxon>
        <taxon>Gammaproteobacteria</taxon>
        <taxon>Oceanospirillales</taxon>
        <taxon>Halomonadaceae</taxon>
        <taxon>Halomonas</taxon>
    </lineage>
</organism>